<reference evidence="1" key="1">
    <citation type="journal article" date="2015" name="Nature">
        <title>Complex archaea that bridge the gap between prokaryotes and eukaryotes.</title>
        <authorList>
            <person name="Spang A."/>
            <person name="Saw J.H."/>
            <person name="Jorgensen S.L."/>
            <person name="Zaremba-Niedzwiedzka K."/>
            <person name="Martijn J."/>
            <person name="Lind A.E."/>
            <person name="van Eijk R."/>
            <person name="Schleper C."/>
            <person name="Guy L."/>
            <person name="Ettema T.J."/>
        </authorList>
    </citation>
    <scope>NUCLEOTIDE SEQUENCE</scope>
</reference>
<sequence>GTWNPRDLNAVVTNDINGASLATDRITLPAGVYEIEAGAPARNATSHRLRLQNITGAATLLLGQNADSKDTVAGDDIQTTAHHLPDFLCNRDFQADL</sequence>
<evidence type="ECO:0000313" key="1">
    <source>
        <dbReference type="EMBL" id="KKL54175.1"/>
    </source>
</evidence>
<organism evidence="1">
    <name type="scientific">marine sediment metagenome</name>
    <dbReference type="NCBI Taxonomy" id="412755"/>
    <lineage>
        <taxon>unclassified sequences</taxon>
        <taxon>metagenomes</taxon>
        <taxon>ecological metagenomes</taxon>
    </lineage>
</organism>
<gene>
    <name evidence="1" type="ORF">LCGC14_2268010</name>
</gene>
<proteinExistence type="predicted"/>
<feature type="non-terminal residue" evidence="1">
    <location>
        <position position="1"/>
    </location>
</feature>
<protein>
    <submittedName>
        <fullName evidence="1">Uncharacterized protein</fullName>
    </submittedName>
</protein>
<dbReference type="AlphaFoldDB" id="A0A0F9FA30"/>
<comment type="caution">
    <text evidence="1">The sequence shown here is derived from an EMBL/GenBank/DDBJ whole genome shotgun (WGS) entry which is preliminary data.</text>
</comment>
<name>A0A0F9FA30_9ZZZZ</name>
<dbReference type="EMBL" id="LAZR01031291">
    <property type="protein sequence ID" value="KKL54175.1"/>
    <property type="molecule type" value="Genomic_DNA"/>
</dbReference>
<accession>A0A0F9FA30</accession>